<keyword evidence="3" id="KW-0964">Secreted</keyword>
<evidence type="ECO:0000313" key="7">
    <source>
        <dbReference type="EMBL" id="KAK6913380.1"/>
    </source>
</evidence>
<dbReference type="GO" id="GO:0005576">
    <property type="term" value="C:extracellular region"/>
    <property type="evidence" value="ECO:0007669"/>
    <property type="project" value="UniProtKB-SubCell"/>
</dbReference>
<proteinExistence type="inferred from homology"/>
<dbReference type="PANTHER" id="PTHR39112:SF1">
    <property type="entry name" value="PROTEIN RALF-LIKE 27"/>
    <property type="match status" value="1"/>
</dbReference>
<comment type="caution">
    <text evidence="7">The sequence shown here is derived from an EMBL/GenBank/DDBJ whole genome shotgun (WGS) entry which is preliminary data.</text>
</comment>
<evidence type="ECO:0000256" key="6">
    <source>
        <dbReference type="ARBA" id="ARBA00023157"/>
    </source>
</evidence>
<dbReference type="PANTHER" id="PTHR39112">
    <property type="entry name" value="PROTEIN RALF-LIKE 27-RELATED"/>
    <property type="match status" value="1"/>
</dbReference>
<evidence type="ECO:0000256" key="1">
    <source>
        <dbReference type="ARBA" id="ARBA00004613"/>
    </source>
</evidence>
<evidence type="ECO:0000256" key="3">
    <source>
        <dbReference type="ARBA" id="ARBA00022525"/>
    </source>
</evidence>
<evidence type="ECO:0000256" key="5">
    <source>
        <dbReference type="ARBA" id="ARBA00022729"/>
    </source>
</evidence>
<dbReference type="Pfam" id="PF05498">
    <property type="entry name" value="RALF"/>
    <property type="match status" value="1"/>
</dbReference>
<sequence length="205" mass="22945">MLLEAEAFPRVLAGGGEHITYGSLERQPVCDGDRYGSCIVSPGGGQRPCGYYDRCKRALVGVTIFCFFLILRRRRSTIEDLRITSAAKSSRVPFSYTSPETKTRNSSPLFDLCRRFTMLEIRMATGDFDESFVIGNGTGGFGNVYERGWATASTEEDVLLESDVEKWNNRSSITRTEESCGYRADRSCDHDGLFPFSEILDPKAR</sequence>
<evidence type="ECO:0000256" key="4">
    <source>
        <dbReference type="ARBA" id="ARBA00022702"/>
    </source>
</evidence>
<keyword evidence="5" id="KW-0732">Signal</keyword>
<keyword evidence="4" id="KW-0372">Hormone</keyword>
<protein>
    <submittedName>
        <fullName evidence="7">Rapid ALkalinization Factor</fullName>
    </submittedName>
</protein>
<keyword evidence="8" id="KW-1185">Reference proteome</keyword>
<dbReference type="AlphaFoldDB" id="A0AAN8YUZ0"/>
<organism evidence="7 8">
    <name type="scientific">Dillenia turbinata</name>
    <dbReference type="NCBI Taxonomy" id="194707"/>
    <lineage>
        <taxon>Eukaryota</taxon>
        <taxon>Viridiplantae</taxon>
        <taxon>Streptophyta</taxon>
        <taxon>Embryophyta</taxon>
        <taxon>Tracheophyta</taxon>
        <taxon>Spermatophyta</taxon>
        <taxon>Magnoliopsida</taxon>
        <taxon>eudicotyledons</taxon>
        <taxon>Gunneridae</taxon>
        <taxon>Pentapetalae</taxon>
        <taxon>Dilleniales</taxon>
        <taxon>Dilleniaceae</taxon>
        <taxon>Dillenia</taxon>
    </lineage>
</organism>
<gene>
    <name evidence="7" type="ORF">RJ641_022981</name>
</gene>
<accession>A0AAN8YUZ0</accession>
<dbReference type="InterPro" id="IPR039252">
    <property type="entry name" value="RALFL27"/>
</dbReference>
<comment type="subcellular location">
    <subcellularLocation>
        <location evidence="1">Secreted</location>
    </subcellularLocation>
</comment>
<dbReference type="Proteomes" id="UP001370490">
    <property type="component" value="Unassembled WGS sequence"/>
</dbReference>
<name>A0AAN8YUZ0_9MAGN</name>
<dbReference type="InterPro" id="IPR008801">
    <property type="entry name" value="RALF"/>
</dbReference>
<evidence type="ECO:0000313" key="8">
    <source>
        <dbReference type="Proteomes" id="UP001370490"/>
    </source>
</evidence>
<reference evidence="7 8" key="1">
    <citation type="submission" date="2023-12" db="EMBL/GenBank/DDBJ databases">
        <title>A high-quality genome assembly for Dillenia turbinata (Dilleniales).</title>
        <authorList>
            <person name="Chanderbali A."/>
        </authorList>
    </citation>
    <scope>NUCLEOTIDE SEQUENCE [LARGE SCALE GENOMIC DNA]</scope>
    <source>
        <strain evidence="7">LSX21</strain>
        <tissue evidence="7">Leaf</tissue>
    </source>
</reference>
<dbReference type="EMBL" id="JBAMMX010000027">
    <property type="protein sequence ID" value="KAK6913380.1"/>
    <property type="molecule type" value="Genomic_DNA"/>
</dbReference>
<evidence type="ECO:0000256" key="2">
    <source>
        <dbReference type="ARBA" id="ARBA00009178"/>
    </source>
</evidence>
<comment type="similarity">
    <text evidence="2">Belongs to the plant rapid alkalinization factor (RALF) family.</text>
</comment>
<keyword evidence="6" id="KW-1015">Disulfide bond</keyword>
<dbReference type="GO" id="GO:0005179">
    <property type="term" value="F:hormone activity"/>
    <property type="evidence" value="ECO:0007669"/>
    <property type="project" value="UniProtKB-KW"/>
</dbReference>